<dbReference type="PROSITE" id="PS50878">
    <property type="entry name" value="RT_POL"/>
    <property type="match status" value="1"/>
</dbReference>
<dbReference type="Pfam" id="PF00078">
    <property type="entry name" value="RVT_1"/>
    <property type="match status" value="1"/>
</dbReference>
<dbReference type="SUPFAM" id="SSF56672">
    <property type="entry name" value="DNA/RNA polymerases"/>
    <property type="match status" value="1"/>
</dbReference>
<feature type="domain" description="Reverse transcriptase" evidence="1">
    <location>
        <begin position="498"/>
        <end position="741"/>
    </location>
</feature>
<dbReference type="EMBL" id="JBBNAF010000009">
    <property type="protein sequence ID" value="KAK9114278.1"/>
    <property type="molecule type" value="Genomic_DNA"/>
</dbReference>
<organism evidence="2 3">
    <name type="scientific">Stephania yunnanensis</name>
    <dbReference type="NCBI Taxonomy" id="152371"/>
    <lineage>
        <taxon>Eukaryota</taxon>
        <taxon>Viridiplantae</taxon>
        <taxon>Streptophyta</taxon>
        <taxon>Embryophyta</taxon>
        <taxon>Tracheophyta</taxon>
        <taxon>Spermatophyta</taxon>
        <taxon>Magnoliopsida</taxon>
        <taxon>Ranunculales</taxon>
        <taxon>Menispermaceae</taxon>
        <taxon>Menispermoideae</taxon>
        <taxon>Cissampelideae</taxon>
        <taxon>Stephania</taxon>
    </lineage>
</organism>
<proteinExistence type="predicted"/>
<evidence type="ECO:0000313" key="2">
    <source>
        <dbReference type="EMBL" id="KAK9114278.1"/>
    </source>
</evidence>
<protein>
    <recommendedName>
        <fullName evidence="1">Reverse transcriptase domain-containing protein</fullName>
    </recommendedName>
</protein>
<keyword evidence="3" id="KW-1185">Reference proteome</keyword>
<name>A0AAP0NPG2_9MAGN</name>
<dbReference type="InterPro" id="IPR043502">
    <property type="entry name" value="DNA/RNA_pol_sf"/>
</dbReference>
<dbReference type="Gene3D" id="3.60.10.10">
    <property type="entry name" value="Endonuclease/exonuclease/phosphatase"/>
    <property type="match status" value="1"/>
</dbReference>
<dbReference type="Gene3D" id="3.30.70.270">
    <property type="match status" value="1"/>
</dbReference>
<gene>
    <name evidence="2" type="ORF">Syun_021075</name>
</gene>
<sequence length="741" mass="86940">MEHRNTYGKSIELVDTMIRRRVNIACLQETKWVGEKSREIGSTGFKLWYTGIDRKCNGVGIVVDNDYKDKVVEVKRMGDRLILVKLIIGDEKINILSAYAPQVGLSESIKHKFWDDMDGFMQSIPLDEKVFIGGDLNGHVGVSNDGFERVHGGFGYGNRNEEGESILEFASAYDLVLANTSFRKRESHIITFSSGHNKSQIDFLLTRKIDRKLCRDCKVIPGEALTTQHKLVVLDIKLTKRKNMNKRVSDPRIKWWNLKHSKQVEFREKLLKENVWNLDLDANTMWLEMSSCIRRVGSNILGISKGLGPTKKETWWWNEDVQRAIKTKRDMYRKIPKCQDEDAYNQYREARKQAKKVVSQAKTNFMEDLYTKLGNRDGEKYIYRLAKLRDKKKQDLSHVRCIKDENQNVLTREEDIKERWRSYFDSLFNDGQVDAIIDENPHQERNVNYTRNIRIVEVKEALKRMKIGKACGPDEIPIEVWKCLGEIGLTWLTKFFNKILKSKRMPMDWRRSTLVPIFKNKGDIQSCSNYRGIKLMSHTMKLWERIIDNRLRRETTISENQFGFMPGRSTMEAIFLVRQLLEKYREKKKDLHMVFVDLEKAYDRVPRDVFWWVLERKRVHARYIDTIKDMYDGVVTSVKTFGGATKEFPITIGLHQGSALSPYLFTLVMDELTRHIQEDIPWCMLFADDIVLVDETKDGVNRKLELWRNTLESKGFKLSRTKTEYMHSVSLETLDIEMTEW</sequence>
<dbReference type="SUPFAM" id="SSF56219">
    <property type="entry name" value="DNase I-like"/>
    <property type="match status" value="1"/>
</dbReference>
<comment type="caution">
    <text evidence="2">The sequence shown here is derived from an EMBL/GenBank/DDBJ whole genome shotgun (WGS) entry which is preliminary data.</text>
</comment>
<dbReference type="CDD" id="cd09076">
    <property type="entry name" value="L1-EN"/>
    <property type="match status" value="1"/>
</dbReference>
<dbReference type="InterPro" id="IPR000477">
    <property type="entry name" value="RT_dom"/>
</dbReference>
<dbReference type="AlphaFoldDB" id="A0AAP0NPG2"/>
<dbReference type="InterPro" id="IPR043128">
    <property type="entry name" value="Rev_trsase/Diguanyl_cyclase"/>
</dbReference>
<reference evidence="2 3" key="1">
    <citation type="submission" date="2024-01" db="EMBL/GenBank/DDBJ databases">
        <title>Genome assemblies of Stephania.</title>
        <authorList>
            <person name="Yang L."/>
        </authorList>
    </citation>
    <scope>NUCLEOTIDE SEQUENCE [LARGE SCALE GENOMIC DNA]</scope>
    <source>
        <strain evidence="2">YNDBR</strain>
        <tissue evidence="2">Leaf</tissue>
    </source>
</reference>
<accession>A0AAP0NPG2</accession>
<evidence type="ECO:0000259" key="1">
    <source>
        <dbReference type="PROSITE" id="PS50878"/>
    </source>
</evidence>
<dbReference type="Proteomes" id="UP001420932">
    <property type="component" value="Unassembled WGS sequence"/>
</dbReference>
<dbReference type="CDD" id="cd01650">
    <property type="entry name" value="RT_nLTR_like"/>
    <property type="match status" value="1"/>
</dbReference>
<dbReference type="InterPro" id="IPR036691">
    <property type="entry name" value="Endo/exonu/phosph_ase_sf"/>
</dbReference>
<dbReference type="PANTHER" id="PTHR19446">
    <property type="entry name" value="REVERSE TRANSCRIPTASES"/>
    <property type="match status" value="1"/>
</dbReference>
<evidence type="ECO:0000313" key="3">
    <source>
        <dbReference type="Proteomes" id="UP001420932"/>
    </source>
</evidence>